<dbReference type="EMBL" id="JBHUOK010000030">
    <property type="protein sequence ID" value="MFD2790190.1"/>
    <property type="molecule type" value="Genomic_DNA"/>
</dbReference>
<evidence type="ECO:0000256" key="1">
    <source>
        <dbReference type="SAM" id="SignalP"/>
    </source>
</evidence>
<dbReference type="RefSeq" id="WP_251805789.1">
    <property type="nucleotide sequence ID" value="NZ_CP166679.1"/>
</dbReference>
<feature type="chain" id="PRO_5046441009" description="LTXXQ motif family protein" evidence="1">
    <location>
        <begin position="24"/>
        <end position="115"/>
    </location>
</feature>
<proteinExistence type="predicted"/>
<protein>
    <recommendedName>
        <fullName evidence="4">LTXXQ motif family protein</fullName>
    </recommendedName>
</protein>
<organism evidence="2 3">
    <name type="scientific">Arenibacter antarcticus</name>
    <dbReference type="NCBI Taxonomy" id="2040469"/>
    <lineage>
        <taxon>Bacteria</taxon>
        <taxon>Pseudomonadati</taxon>
        <taxon>Bacteroidota</taxon>
        <taxon>Flavobacteriia</taxon>
        <taxon>Flavobacteriales</taxon>
        <taxon>Flavobacteriaceae</taxon>
        <taxon>Arenibacter</taxon>
    </lineage>
</organism>
<evidence type="ECO:0000313" key="3">
    <source>
        <dbReference type="Proteomes" id="UP001597532"/>
    </source>
</evidence>
<sequence>MKKRVYCTLCVLCIVSFFHECYAQTSAKDSIGEKPLMPKATLLEIYEPNMVISERERNRLKNERITEEKRRRSILDTLDIGEGKRKRLIRDIYKDPFSERLLKALATAKLKAIKD</sequence>
<gene>
    <name evidence="2" type="ORF">ACFS1K_10480</name>
</gene>
<name>A0ABW5VIR5_9FLAO</name>
<comment type="caution">
    <text evidence="2">The sequence shown here is derived from an EMBL/GenBank/DDBJ whole genome shotgun (WGS) entry which is preliminary data.</text>
</comment>
<accession>A0ABW5VIR5</accession>
<reference evidence="3" key="1">
    <citation type="journal article" date="2019" name="Int. J. Syst. Evol. Microbiol.">
        <title>The Global Catalogue of Microorganisms (GCM) 10K type strain sequencing project: providing services to taxonomists for standard genome sequencing and annotation.</title>
        <authorList>
            <consortium name="The Broad Institute Genomics Platform"/>
            <consortium name="The Broad Institute Genome Sequencing Center for Infectious Disease"/>
            <person name="Wu L."/>
            <person name="Ma J."/>
        </authorList>
    </citation>
    <scope>NUCLEOTIDE SEQUENCE [LARGE SCALE GENOMIC DNA]</scope>
    <source>
        <strain evidence="3">KCTC 52924</strain>
    </source>
</reference>
<keyword evidence="1" id="KW-0732">Signal</keyword>
<evidence type="ECO:0008006" key="4">
    <source>
        <dbReference type="Google" id="ProtNLM"/>
    </source>
</evidence>
<feature type="signal peptide" evidence="1">
    <location>
        <begin position="1"/>
        <end position="23"/>
    </location>
</feature>
<keyword evidence="3" id="KW-1185">Reference proteome</keyword>
<dbReference type="Proteomes" id="UP001597532">
    <property type="component" value="Unassembled WGS sequence"/>
</dbReference>
<evidence type="ECO:0000313" key="2">
    <source>
        <dbReference type="EMBL" id="MFD2790190.1"/>
    </source>
</evidence>